<protein>
    <submittedName>
        <fullName evidence="5">Ubiquitin carboxyl-terminal hydrolase 17</fullName>
    </submittedName>
</protein>
<dbReference type="SUPFAM" id="SSF54001">
    <property type="entry name" value="Cysteine proteinases"/>
    <property type="match status" value="1"/>
</dbReference>
<dbReference type="Pfam" id="PF00443">
    <property type="entry name" value="UCH"/>
    <property type="match status" value="1"/>
</dbReference>
<feature type="region of interest" description="Disordered" evidence="2">
    <location>
        <begin position="228"/>
        <end position="252"/>
    </location>
</feature>
<evidence type="ECO:0000256" key="2">
    <source>
        <dbReference type="SAM" id="MobiDB-lite"/>
    </source>
</evidence>
<dbReference type="InterPro" id="IPR018200">
    <property type="entry name" value="USP_CS"/>
</dbReference>
<comment type="caution">
    <text evidence="5">The sequence shown here is derived from an EMBL/GenBank/DDBJ whole genome shotgun (WGS) entry which is preliminary data.</text>
</comment>
<dbReference type="GO" id="GO:0005829">
    <property type="term" value="C:cytosol"/>
    <property type="evidence" value="ECO:0007669"/>
    <property type="project" value="TreeGrafter"/>
</dbReference>
<reference evidence="5" key="1">
    <citation type="submission" date="2019-09" db="EMBL/GenBank/DDBJ databases">
        <title>Draft genome information of white flower Hibiscus syriacus.</title>
        <authorList>
            <person name="Kim Y.-M."/>
        </authorList>
    </citation>
    <scope>NUCLEOTIDE SEQUENCE [LARGE SCALE GENOMIC DNA]</scope>
    <source>
        <strain evidence="5">YM2019G1</strain>
    </source>
</reference>
<keyword evidence="6" id="KW-1185">Reference proteome</keyword>
<evidence type="ECO:0000313" key="6">
    <source>
        <dbReference type="Proteomes" id="UP000436088"/>
    </source>
</evidence>
<dbReference type="PANTHER" id="PTHR24006">
    <property type="entry name" value="UBIQUITIN CARBOXYL-TERMINAL HYDROLASE"/>
    <property type="match status" value="1"/>
</dbReference>
<proteinExistence type="inferred from homology"/>
<evidence type="ECO:0000256" key="3">
    <source>
        <dbReference type="SAM" id="Phobius"/>
    </source>
</evidence>
<keyword evidence="3" id="KW-1133">Transmembrane helix</keyword>
<dbReference type="Proteomes" id="UP000436088">
    <property type="component" value="Unassembled WGS sequence"/>
</dbReference>
<name>A0A6A3ACR2_HIBSY</name>
<dbReference type="GO" id="GO:0005634">
    <property type="term" value="C:nucleus"/>
    <property type="evidence" value="ECO:0007669"/>
    <property type="project" value="TreeGrafter"/>
</dbReference>
<evidence type="ECO:0000259" key="4">
    <source>
        <dbReference type="PROSITE" id="PS50235"/>
    </source>
</evidence>
<evidence type="ECO:0000256" key="1">
    <source>
        <dbReference type="ARBA" id="ARBA00009085"/>
    </source>
</evidence>
<gene>
    <name evidence="5" type="ORF">F3Y22_tig00110511pilonHSYRG00122</name>
</gene>
<dbReference type="FunFam" id="3.90.70.10:FF:000119">
    <property type="entry name" value="Ubiquitin specific peptidase 36"/>
    <property type="match status" value="1"/>
</dbReference>
<feature type="domain" description="USP" evidence="4">
    <location>
        <begin position="351"/>
        <end position="524"/>
    </location>
</feature>
<dbReference type="InterPro" id="IPR028889">
    <property type="entry name" value="USP"/>
</dbReference>
<dbReference type="InterPro" id="IPR038765">
    <property type="entry name" value="Papain-like_cys_pep_sf"/>
</dbReference>
<comment type="similarity">
    <text evidence="1">Belongs to the peptidase C19 family.</text>
</comment>
<dbReference type="PROSITE" id="PS50235">
    <property type="entry name" value="USP_3"/>
    <property type="match status" value="1"/>
</dbReference>
<organism evidence="5 6">
    <name type="scientific">Hibiscus syriacus</name>
    <name type="common">Rose of Sharon</name>
    <dbReference type="NCBI Taxonomy" id="106335"/>
    <lineage>
        <taxon>Eukaryota</taxon>
        <taxon>Viridiplantae</taxon>
        <taxon>Streptophyta</taxon>
        <taxon>Embryophyta</taxon>
        <taxon>Tracheophyta</taxon>
        <taxon>Spermatophyta</taxon>
        <taxon>Magnoliopsida</taxon>
        <taxon>eudicotyledons</taxon>
        <taxon>Gunneridae</taxon>
        <taxon>Pentapetalae</taxon>
        <taxon>rosids</taxon>
        <taxon>malvids</taxon>
        <taxon>Malvales</taxon>
        <taxon>Malvaceae</taxon>
        <taxon>Malvoideae</taxon>
        <taxon>Hibiscus</taxon>
    </lineage>
</organism>
<keyword evidence="5" id="KW-0378">Hydrolase</keyword>
<dbReference type="PANTHER" id="PTHR24006:SF874">
    <property type="entry name" value="UBIQUITIN CARBOXYL-TERMINAL HYDROLASE 16"/>
    <property type="match status" value="1"/>
</dbReference>
<dbReference type="GO" id="GO:0016579">
    <property type="term" value="P:protein deubiquitination"/>
    <property type="evidence" value="ECO:0007669"/>
    <property type="project" value="InterPro"/>
</dbReference>
<dbReference type="EMBL" id="VEPZ02001016">
    <property type="protein sequence ID" value="KAE8701723.1"/>
    <property type="molecule type" value="Genomic_DNA"/>
</dbReference>
<dbReference type="PROSITE" id="PS00972">
    <property type="entry name" value="USP_1"/>
    <property type="match status" value="1"/>
</dbReference>
<accession>A0A6A3ACR2</accession>
<dbReference type="Gene3D" id="3.90.70.10">
    <property type="entry name" value="Cysteine proteinases"/>
    <property type="match status" value="1"/>
</dbReference>
<keyword evidence="3" id="KW-0472">Membrane</keyword>
<dbReference type="InterPro" id="IPR050164">
    <property type="entry name" value="Peptidase_C19"/>
</dbReference>
<feature type="transmembrane region" description="Helical" evidence="3">
    <location>
        <begin position="9"/>
        <end position="30"/>
    </location>
</feature>
<dbReference type="InterPro" id="IPR001394">
    <property type="entry name" value="Peptidase_C19_UCH"/>
</dbReference>
<dbReference type="GO" id="GO:0004843">
    <property type="term" value="F:cysteine-type deubiquitinase activity"/>
    <property type="evidence" value="ECO:0007669"/>
    <property type="project" value="InterPro"/>
</dbReference>
<feature type="compositionally biased region" description="Polar residues" evidence="2">
    <location>
        <begin position="228"/>
        <end position="243"/>
    </location>
</feature>
<keyword evidence="3" id="KW-0812">Transmembrane</keyword>
<sequence>MSLIKLTHLLLLMILNLTCFGLLLVSTMWIKPILSFPKFAKLVDSVDKVSKLNSLHQMKLDQGGEIQYRATTSSGSSISDMPEGLISDDHMLSSRFWGRNLESVASMNDTFQSNPKEDGISVSLDTRSSLHFSFNLSGNASSSHPQGWKVKAAKLDDSPQNALGNTELSGVTLLENVGLDALNINSSPSSNSECSNHVECGSNNVSRVPKRREAINIDVPSVRNLSSSCFEKSNSRDNGNGPSASHPLRSSDAYSSSAGLQVVSSAKSGKFDDVHANAATLPKVSSCTNNANELKTSMWKVVDQIRGSKLPKHYPLGVGNEVAGKYNDKVLFLYESFVNLYSANKLDLQPCGLVNCGNSCYANAVLQCLTFTPPLTAYFLQGVHSKACSKKERCFTCDFENLVLKAKEGKSPLSPKGILSQLQNICGQLAEGKEEDAHEFLRCVIDVMQSECLKEAGVHSSGCLEEETTLVGLIFGGYLRSKIQCIKCQGKSERHERMMDLTVEIEGDIRTLEEALHRFTRTEI</sequence>
<evidence type="ECO:0000313" key="5">
    <source>
        <dbReference type="EMBL" id="KAE8701723.1"/>
    </source>
</evidence>
<dbReference type="AlphaFoldDB" id="A0A6A3ACR2"/>